<gene>
    <name evidence="3" type="ORF">MPSI1_003729</name>
</gene>
<evidence type="ECO:0000256" key="1">
    <source>
        <dbReference type="SAM" id="Coils"/>
    </source>
</evidence>
<feature type="compositionally biased region" description="Polar residues" evidence="2">
    <location>
        <begin position="502"/>
        <end position="512"/>
    </location>
</feature>
<organism evidence="3 4">
    <name type="scientific">Malassezia psittaci</name>
    <dbReference type="NCBI Taxonomy" id="1821823"/>
    <lineage>
        <taxon>Eukaryota</taxon>
        <taxon>Fungi</taxon>
        <taxon>Dikarya</taxon>
        <taxon>Basidiomycota</taxon>
        <taxon>Ustilaginomycotina</taxon>
        <taxon>Malasseziomycetes</taxon>
        <taxon>Malasseziales</taxon>
        <taxon>Malasseziaceae</taxon>
        <taxon>Malassezia</taxon>
    </lineage>
</organism>
<accession>A0AAF0FIB9</accession>
<feature type="region of interest" description="Disordered" evidence="2">
    <location>
        <begin position="463"/>
        <end position="527"/>
    </location>
</feature>
<keyword evidence="1" id="KW-0175">Coiled coil</keyword>
<feature type="compositionally biased region" description="Polar residues" evidence="2">
    <location>
        <begin position="174"/>
        <end position="193"/>
    </location>
</feature>
<evidence type="ECO:0000313" key="3">
    <source>
        <dbReference type="EMBL" id="WFD45052.1"/>
    </source>
</evidence>
<feature type="coiled-coil region" evidence="1">
    <location>
        <begin position="286"/>
        <end position="313"/>
    </location>
</feature>
<evidence type="ECO:0000256" key="2">
    <source>
        <dbReference type="SAM" id="MobiDB-lite"/>
    </source>
</evidence>
<proteinExistence type="predicted"/>
<dbReference type="Proteomes" id="UP001214628">
    <property type="component" value="Chromosome 7"/>
</dbReference>
<feature type="compositionally biased region" description="Polar residues" evidence="2">
    <location>
        <begin position="79"/>
        <end position="92"/>
    </location>
</feature>
<name>A0AAF0FIB9_9BASI</name>
<dbReference type="AlphaFoldDB" id="A0AAF0FIB9"/>
<feature type="region of interest" description="Disordered" evidence="2">
    <location>
        <begin position="245"/>
        <end position="280"/>
    </location>
</feature>
<evidence type="ECO:0000313" key="4">
    <source>
        <dbReference type="Proteomes" id="UP001214628"/>
    </source>
</evidence>
<feature type="compositionally biased region" description="Polar residues" evidence="2">
    <location>
        <begin position="124"/>
        <end position="148"/>
    </location>
</feature>
<feature type="region of interest" description="Disordered" evidence="2">
    <location>
        <begin position="67"/>
        <end position="231"/>
    </location>
</feature>
<feature type="compositionally biased region" description="Polar residues" evidence="2">
    <location>
        <begin position="245"/>
        <end position="257"/>
    </location>
</feature>
<dbReference type="EMBL" id="CP118381">
    <property type="protein sequence ID" value="WFD45052.1"/>
    <property type="molecule type" value="Genomic_DNA"/>
</dbReference>
<sequence>MAEVPKALEPQRILGSRKGLYKVSFTPRDGSSSDGVEIKEPEWVPKESVANELVEIWRALRSERASFRKERDNAKDTLISHTTEPMDTTISETAPAKEYLSGSNPNEPASPVIHDVSTPVMEDNTPNQPEIISASDLQSKSQSDTTGLENELDRGASPSADLTTNVDSAPTIGTLLTDTVGSSELESTGQIASLKSPDNLRQDQLGDAEQQVGDVESTQTSARSDDLTSSKEGLISTAVAAIKATFQSSSTPQSTDASPTPSRRVRRPVESLSKFVPRSTSVEGVTEEAQEFIQKLTQKKQSLQEELSFVRTMYQEASASATALTTELGESRKEISILKEQLEQGLNLHQGFIEAQKQKWTEELDMLKAQLELFQGQSSQTNAEIRRKAAEWDMHQEREREITEQRQKQWAKWDERRQRQGLYYAGTSSLPTETPVMPVEVQDTTTSLADELADLAADAQEGGVDLSLPRSRRARNIVQSDDVSSELRDPKRLRTGSPESVDIQSLPLNSLTAKVETHPGLRTDTNE</sequence>
<keyword evidence="4" id="KW-1185">Reference proteome</keyword>
<reference evidence="3" key="1">
    <citation type="submission" date="2023-02" db="EMBL/GenBank/DDBJ databases">
        <title>Mating type loci evolution in Malassezia.</title>
        <authorList>
            <person name="Coelho M.A."/>
        </authorList>
    </citation>
    <scope>NUCLEOTIDE SEQUENCE</scope>
    <source>
        <strain evidence="3">CBS 14136</strain>
    </source>
</reference>
<feature type="compositionally biased region" description="Basic and acidic residues" evidence="2">
    <location>
        <begin position="515"/>
        <end position="527"/>
    </location>
</feature>
<protein>
    <submittedName>
        <fullName evidence="3">Uncharacterized protein</fullName>
    </submittedName>
</protein>